<proteinExistence type="predicted"/>
<protein>
    <submittedName>
        <fullName evidence="2">Molecular chaperone DnaJ</fullName>
    </submittedName>
</protein>
<dbReference type="Proteomes" id="UP000326202">
    <property type="component" value="Chromosome"/>
</dbReference>
<dbReference type="OrthoDB" id="9786294at2"/>
<dbReference type="InterPro" id="IPR001623">
    <property type="entry name" value="DnaJ_domain"/>
</dbReference>
<dbReference type="PROSITE" id="PS50076">
    <property type="entry name" value="DNAJ_2"/>
    <property type="match status" value="1"/>
</dbReference>
<reference evidence="2 3" key="1">
    <citation type="submission" date="2019-08" db="EMBL/GenBank/DDBJ databases">
        <title>Hyperibacter terrae gen. nov., sp. nov. and Hyperibacter viscosus sp. nov., two new members in the family Rhodospirillaceae isolated from the rhizosphere of Hypericum perforatum.</title>
        <authorList>
            <person name="Noviana Z."/>
        </authorList>
    </citation>
    <scope>NUCLEOTIDE SEQUENCE [LARGE SCALE GENOMIC DNA]</scope>
    <source>
        <strain evidence="2 3">R5913</strain>
    </source>
</reference>
<dbReference type="AlphaFoldDB" id="A0A5J6MP64"/>
<dbReference type="CDD" id="cd06257">
    <property type="entry name" value="DnaJ"/>
    <property type="match status" value="1"/>
</dbReference>
<gene>
    <name evidence="2" type="ORF">FRZ44_45070</name>
</gene>
<evidence type="ECO:0000313" key="3">
    <source>
        <dbReference type="Proteomes" id="UP000326202"/>
    </source>
</evidence>
<dbReference type="KEGG" id="htq:FRZ44_45070"/>
<sequence>MFQWEDEAAAEAEAPHCDHANCAEPGLYRAPKSRDRLNDYFNFCLEHVRAYNKSWNYFQGMGADDIEHQIRRDTVWDRPTWPLGGWRIPQREDVNRAFRRAMGLDEESEPASEARQQGPKLSSAEYQALRTLELKPGVTWDEVKARYKGLAKLLHPDANGGDKLAEERLKLVNQAYSTLKQSALF</sequence>
<organism evidence="2 3">
    <name type="scientific">Hypericibacter terrae</name>
    <dbReference type="NCBI Taxonomy" id="2602015"/>
    <lineage>
        <taxon>Bacteria</taxon>
        <taxon>Pseudomonadati</taxon>
        <taxon>Pseudomonadota</taxon>
        <taxon>Alphaproteobacteria</taxon>
        <taxon>Rhodospirillales</taxon>
        <taxon>Dongiaceae</taxon>
        <taxon>Hypericibacter</taxon>
    </lineage>
</organism>
<dbReference type="SUPFAM" id="SSF46565">
    <property type="entry name" value="Chaperone J-domain"/>
    <property type="match status" value="1"/>
</dbReference>
<evidence type="ECO:0000313" key="2">
    <source>
        <dbReference type="EMBL" id="QEX19194.1"/>
    </source>
</evidence>
<dbReference type="Pfam" id="PF00226">
    <property type="entry name" value="DnaJ"/>
    <property type="match status" value="1"/>
</dbReference>
<dbReference type="SMART" id="SM00271">
    <property type="entry name" value="DnaJ"/>
    <property type="match status" value="1"/>
</dbReference>
<dbReference type="RefSeq" id="WP_151179282.1">
    <property type="nucleotide sequence ID" value="NZ_CP042906.1"/>
</dbReference>
<feature type="domain" description="J" evidence="1">
    <location>
        <begin position="127"/>
        <end position="184"/>
    </location>
</feature>
<evidence type="ECO:0000259" key="1">
    <source>
        <dbReference type="PROSITE" id="PS50076"/>
    </source>
</evidence>
<name>A0A5J6MP64_9PROT</name>
<dbReference type="InterPro" id="IPR036869">
    <property type="entry name" value="J_dom_sf"/>
</dbReference>
<dbReference type="Gene3D" id="1.10.287.110">
    <property type="entry name" value="DnaJ domain"/>
    <property type="match status" value="1"/>
</dbReference>
<keyword evidence="3" id="KW-1185">Reference proteome</keyword>
<dbReference type="EMBL" id="CP042906">
    <property type="protein sequence ID" value="QEX19194.1"/>
    <property type="molecule type" value="Genomic_DNA"/>
</dbReference>
<dbReference type="PRINTS" id="PR00625">
    <property type="entry name" value="JDOMAIN"/>
</dbReference>
<accession>A0A5J6MP64</accession>